<dbReference type="AlphaFoldDB" id="A0A3D3R2G5"/>
<reference evidence="2 4" key="2">
    <citation type="submission" date="2019-08" db="EMBL/GenBank/DDBJ databases">
        <title>Deep-cultivation of Planctomycetes and their phenomic and genomic characterization uncovers novel biology.</title>
        <authorList>
            <person name="Wiegand S."/>
            <person name="Jogler M."/>
            <person name="Boedeker C."/>
            <person name="Pinto D."/>
            <person name="Vollmers J."/>
            <person name="Rivas-Marin E."/>
            <person name="Kohn T."/>
            <person name="Peeters S.H."/>
            <person name="Heuer A."/>
            <person name="Rast P."/>
            <person name="Oberbeckmann S."/>
            <person name="Bunk B."/>
            <person name="Jeske O."/>
            <person name="Meyerdierks A."/>
            <person name="Storesund J.E."/>
            <person name="Kallscheuer N."/>
            <person name="Luecker S."/>
            <person name="Lage O.M."/>
            <person name="Pohl T."/>
            <person name="Merkel B.J."/>
            <person name="Hornburger P."/>
            <person name="Mueller R.-W."/>
            <person name="Bruemmer F."/>
            <person name="Labrenz M."/>
            <person name="Spormann A.M."/>
            <person name="Op den Camp H."/>
            <person name="Overmann J."/>
            <person name="Amann R."/>
            <person name="Jetten M.S.M."/>
            <person name="Mascher T."/>
            <person name="Medema M.H."/>
            <person name="Devos D.P."/>
            <person name="Kaster A.-K."/>
            <person name="Ovreas L."/>
            <person name="Rohde M."/>
            <person name="Galperin M.Y."/>
            <person name="Jogler C."/>
        </authorList>
    </citation>
    <scope>NUCLEOTIDE SEQUENCE [LARGE SCALE GENOMIC DNA]</scope>
    <source>
        <strain evidence="2 4">DSM 8797</strain>
    </source>
</reference>
<dbReference type="GeneID" id="98645259"/>
<evidence type="ECO:0000313" key="3">
    <source>
        <dbReference type="Proteomes" id="UP000263642"/>
    </source>
</evidence>
<proteinExistence type="predicted"/>
<reference evidence="1 3" key="1">
    <citation type="journal article" date="2018" name="Nat. Biotechnol.">
        <title>A standardized bacterial taxonomy based on genome phylogeny substantially revises the tree of life.</title>
        <authorList>
            <person name="Parks D.H."/>
            <person name="Chuvochina M."/>
            <person name="Waite D.W."/>
            <person name="Rinke C."/>
            <person name="Skarshewski A."/>
            <person name="Chaumeil P.A."/>
            <person name="Hugenholtz P."/>
        </authorList>
    </citation>
    <scope>NUCLEOTIDE SEQUENCE [LARGE SCALE GENOMIC DNA]</scope>
    <source>
        <strain evidence="1">UBA9375</strain>
    </source>
</reference>
<name>A0A3D3R2G5_9PLAN</name>
<accession>A0A517X5Q9</accession>
<evidence type="ECO:0000313" key="2">
    <source>
        <dbReference type="EMBL" id="QEG14745.1"/>
    </source>
</evidence>
<dbReference type="EMBL" id="CP042910">
    <property type="protein sequence ID" value="QEG14745.1"/>
    <property type="molecule type" value="Genomic_DNA"/>
</dbReference>
<evidence type="ECO:0000313" key="4">
    <source>
        <dbReference type="Proteomes" id="UP000322887"/>
    </source>
</evidence>
<dbReference type="RefSeq" id="WP_002648252.1">
    <property type="nucleotide sequence ID" value="NZ_CAXBMG010000001.1"/>
</dbReference>
<keyword evidence="4" id="KW-1185">Reference proteome</keyword>
<protein>
    <submittedName>
        <fullName evidence="1">Uncharacterized protein</fullName>
    </submittedName>
</protein>
<evidence type="ECO:0000313" key="1">
    <source>
        <dbReference type="EMBL" id="HCO22776.1"/>
    </source>
</evidence>
<dbReference type="Proteomes" id="UP000322887">
    <property type="component" value="Chromosome"/>
</dbReference>
<gene>
    <name evidence="1" type="ORF">DIT97_06855</name>
    <name evidence="2" type="ORF">GmarT_05810</name>
</gene>
<dbReference type="EMBL" id="DQAY01000045">
    <property type="protein sequence ID" value="HCO22776.1"/>
    <property type="molecule type" value="Genomic_DNA"/>
</dbReference>
<organism evidence="1 3">
    <name type="scientific">Gimesia maris</name>
    <dbReference type="NCBI Taxonomy" id="122"/>
    <lineage>
        <taxon>Bacteria</taxon>
        <taxon>Pseudomonadati</taxon>
        <taxon>Planctomycetota</taxon>
        <taxon>Planctomycetia</taxon>
        <taxon>Planctomycetales</taxon>
        <taxon>Planctomycetaceae</taxon>
        <taxon>Gimesia</taxon>
    </lineage>
</organism>
<dbReference type="Proteomes" id="UP000263642">
    <property type="component" value="Unassembled WGS sequence"/>
</dbReference>
<accession>A0A3D3R2G5</accession>
<sequence length="118" mass="13021">MSIITASRVFLKRALGDSETSTVARILEDQEGEVSSSPEDRHWKLNKNQLIITVDIQPTENVLFECHEELQELGLQIEDVPEVIIVEGLAECSDVCRLIADRLAADLGGITRGAEQCS</sequence>